<dbReference type="GO" id="GO:0042393">
    <property type="term" value="F:histone binding"/>
    <property type="evidence" value="ECO:0007669"/>
    <property type="project" value="TreeGrafter"/>
</dbReference>
<dbReference type="Proteomes" id="UP001206925">
    <property type="component" value="Unassembled WGS sequence"/>
</dbReference>
<dbReference type="AlphaFoldDB" id="A0AAD5DC81"/>
<sequence>MARKKRMSKREVEERVEVEDIEDEDLDKFEDDGFLVNDVDEDEDDAAVISNKNQKKKKKRGSQKNLVLDDDDYDLLEENTGLRRPKQESGKFNRLKKARTNADEGPSVVLDDLFGADDDSFLDESDEDDEMADFIVDDFEAYENSGPSRPNDSKKKSKKPAGVASHDIFGTSESKEAKVEDEFEPIINSEKFMTKEDDHIKKTDAPERMQISEEITGPRPTDGMSIDRESNWILNQLKMAKGGGNTTEDGNEVELSILKDDVKRFLALVHVEKLDASVEISSEPLVRKHVRDFFMANATVSTIPTAEG</sequence>
<dbReference type="EMBL" id="JAMZMK010000611">
    <property type="protein sequence ID" value="KAI7756051.1"/>
    <property type="molecule type" value="Genomic_DNA"/>
</dbReference>
<dbReference type="InterPro" id="IPR028083">
    <property type="entry name" value="Spt6_acidic_N_dom"/>
</dbReference>
<dbReference type="GO" id="GO:0140673">
    <property type="term" value="P:transcription elongation-coupled chromatin remodeling"/>
    <property type="evidence" value="ECO:0007669"/>
    <property type="project" value="InterPro"/>
</dbReference>
<gene>
    <name evidence="3" type="ORF">M8C21_012254</name>
</gene>
<dbReference type="GO" id="GO:0034728">
    <property type="term" value="P:nucleosome organization"/>
    <property type="evidence" value="ECO:0007669"/>
    <property type="project" value="TreeGrafter"/>
</dbReference>
<protein>
    <recommendedName>
        <fullName evidence="2">Spt6 acidic N-terminal domain-containing protein</fullName>
    </recommendedName>
</protein>
<feature type="domain" description="Spt6 acidic N-terminal" evidence="2">
    <location>
        <begin position="19"/>
        <end position="100"/>
    </location>
</feature>
<reference evidence="3" key="1">
    <citation type="submission" date="2022-06" db="EMBL/GenBank/DDBJ databases">
        <title>Uncovering the hologenomic basis of an extraordinary plant invasion.</title>
        <authorList>
            <person name="Bieker V.C."/>
            <person name="Martin M.D."/>
            <person name="Gilbert T."/>
            <person name="Hodgins K."/>
            <person name="Battlay P."/>
            <person name="Petersen B."/>
            <person name="Wilson J."/>
        </authorList>
    </citation>
    <scope>NUCLEOTIDE SEQUENCE</scope>
    <source>
        <strain evidence="3">AA19_3_7</strain>
        <tissue evidence="3">Leaf</tissue>
    </source>
</reference>
<evidence type="ECO:0000259" key="2">
    <source>
        <dbReference type="Pfam" id="PF14632"/>
    </source>
</evidence>
<dbReference type="InterPro" id="IPR017072">
    <property type="entry name" value="TF_Spt6"/>
</dbReference>
<dbReference type="GO" id="GO:0008023">
    <property type="term" value="C:transcription elongation factor complex"/>
    <property type="evidence" value="ECO:0007669"/>
    <property type="project" value="TreeGrafter"/>
</dbReference>
<organism evidence="3 4">
    <name type="scientific">Ambrosia artemisiifolia</name>
    <name type="common">Common ragweed</name>
    <dbReference type="NCBI Taxonomy" id="4212"/>
    <lineage>
        <taxon>Eukaryota</taxon>
        <taxon>Viridiplantae</taxon>
        <taxon>Streptophyta</taxon>
        <taxon>Embryophyta</taxon>
        <taxon>Tracheophyta</taxon>
        <taxon>Spermatophyta</taxon>
        <taxon>Magnoliopsida</taxon>
        <taxon>eudicotyledons</taxon>
        <taxon>Gunneridae</taxon>
        <taxon>Pentapetalae</taxon>
        <taxon>asterids</taxon>
        <taxon>campanulids</taxon>
        <taxon>Asterales</taxon>
        <taxon>Asteraceae</taxon>
        <taxon>Asteroideae</taxon>
        <taxon>Heliantheae alliance</taxon>
        <taxon>Heliantheae</taxon>
        <taxon>Ambrosia</taxon>
    </lineage>
</organism>
<dbReference type="PANTHER" id="PTHR10145:SF8">
    <property type="entry name" value="DNA-DIRECTED RNA POLYMERASE"/>
    <property type="match status" value="1"/>
</dbReference>
<dbReference type="GO" id="GO:0031491">
    <property type="term" value="F:nucleosome binding"/>
    <property type="evidence" value="ECO:0007669"/>
    <property type="project" value="TreeGrafter"/>
</dbReference>
<feature type="region of interest" description="Disordered" evidence="1">
    <location>
        <begin position="40"/>
        <end position="64"/>
    </location>
</feature>
<feature type="region of interest" description="Disordered" evidence="1">
    <location>
        <begin position="79"/>
        <end position="110"/>
    </location>
</feature>
<evidence type="ECO:0000313" key="3">
    <source>
        <dbReference type="EMBL" id="KAI7756051.1"/>
    </source>
</evidence>
<feature type="compositionally biased region" description="Basic residues" evidence="1">
    <location>
        <begin position="53"/>
        <end position="62"/>
    </location>
</feature>
<evidence type="ECO:0000313" key="4">
    <source>
        <dbReference type="Proteomes" id="UP001206925"/>
    </source>
</evidence>
<feature type="region of interest" description="Disordered" evidence="1">
    <location>
        <begin position="137"/>
        <end position="178"/>
    </location>
</feature>
<name>A0AAD5DC81_AMBAR</name>
<comment type="caution">
    <text evidence="3">The sequence shown here is derived from an EMBL/GenBank/DDBJ whole genome shotgun (WGS) entry which is preliminary data.</text>
</comment>
<dbReference type="PANTHER" id="PTHR10145">
    <property type="entry name" value="TRANSCRIPTION ELONGATION FACTOR SPT6"/>
    <property type="match status" value="1"/>
</dbReference>
<accession>A0AAD5DC81</accession>
<dbReference type="Pfam" id="PF14632">
    <property type="entry name" value="SPT6_acidic"/>
    <property type="match status" value="1"/>
</dbReference>
<evidence type="ECO:0000256" key="1">
    <source>
        <dbReference type="SAM" id="MobiDB-lite"/>
    </source>
</evidence>
<proteinExistence type="predicted"/>
<feature type="non-terminal residue" evidence="3">
    <location>
        <position position="1"/>
    </location>
</feature>
<keyword evidence="4" id="KW-1185">Reference proteome</keyword>